<reference evidence="3" key="1">
    <citation type="submission" date="2021-01" db="EMBL/GenBank/DDBJ databases">
        <authorList>
            <consortium name="Genoscope - CEA"/>
            <person name="William W."/>
        </authorList>
    </citation>
    <scope>NUCLEOTIDE SEQUENCE</scope>
</reference>
<evidence type="ECO:0000313" key="3">
    <source>
        <dbReference type="EMBL" id="CAD8197078.1"/>
    </source>
</evidence>
<comment type="caution">
    <text evidence="3">The sequence shown here is derived from an EMBL/GenBank/DDBJ whole genome shotgun (WGS) entry which is preliminary data.</text>
</comment>
<protein>
    <recommendedName>
        <fullName evidence="2">C2H2-type domain-containing protein</fullName>
    </recommendedName>
</protein>
<dbReference type="InterPro" id="IPR013087">
    <property type="entry name" value="Znf_C2H2_type"/>
</dbReference>
<dbReference type="PROSITE" id="PS00028">
    <property type="entry name" value="ZINC_FINGER_C2H2_1"/>
    <property type="match status" value="1"/>
</dbReference>
<evidence type="ECO:0000259" key="2">
    <source>
        <dbReference type="PROSITE" id="PS00028"/>
    </source>
</evidence>
<keyword evidence="4" id="KW-1185">Reference proteome</keyword>
<feature type="region of interest" description="Disordered" evidence="1">
    <location>
        <begin position="94"/>
        <end position="124"/>
    </location>
</feature>
<dbReference type="Proteomes" id="UP000683925">
    <property type="component" value="Unassembled WGS sequence"/>
</dbReference>
<proteinExistence type="predicted"/>
<evidence type="ECO:0000256" key="1">
    <source>
        <dbReference type="SAM" id="MobiDB-lite"/>
    </source>
</evidence>
<organism evidence="3 4">
    <name type="scientific">Paramecium octaurelia</name>
    <dbReference type="NCBI Taxonomy" id="43137"/>
    <lineage>
        <taxon>Eukaryota</taxon>
        <taxon>Sar</taxon>
        <taxon>Alveolata</taxon>
        <taxon>Ciliophora</taxon>
        <taxon>Intramacronucleata</taxon>
        <taxon>Oligohymenophorea</taxon>
        <taxon>Peniculida</taxon>
        <taxon>Parameciidae</taxon>
        <taxon>Paramecium</taxon>
    </lineage>
</organism>
<name>A0A8S1X3N1_PAROT</name>
<gene>
    <name evidence="3" type="ORF">POCTA_138.1.T1130127</name>
</gene>
<evidence type="ECO:0000313" key="4">
    <source>
        <dbReference type="Proteomes" id="UP000683925"/>
    </source>
</evidence>
<dbReference type="EMBL" id="CAJJDP010000113">
    <property type="protein sequence ID" value="CAD8197078.1"/>
    <property type="molecule type" value="Genomic_DNA"/>
</dbReference>
<dbReference type="AlphaFoldDB" id="A0A8S1X3N1"/>
<sequence length="194" mass="23140">MENQIQQQISQQSVYKLLSSKQIITMISYMNSHPNNEYLEYTNYSSEEFYLNWQSLDQLYQINSQEHQTFLAFDQEKSQHVAGQLDLNLYDYNQQDNENQDNNHQDNEIQDDNPQDNLELADNPQDNLEQGQRYKCDFCDVYFSQPCKKGGHTSKWHKGQSIKYREKMVKKEARQQITNLNEKLKLIAFYALFL</sequence>
<feature type="domain" description="C2H2-type" evidence="2">
    <location>
        <begin position="136"/>
        <end position="157"/>
    </location>
</feature>
<accession>A0A8S1X3N1</accession>